<dbReference type="SUPFAM" id="SSF47413">
    <property type="entry name" value="lambda repressor-like DNA-binding domains"/>
    <property type="match status" value="1"/>
</dbReference>
<name>A0A437QE30_9GAMM</name>
<accession>A0A437QE30</accession>
<dbReference type="Pfam" id="PF14549">
    <property type="entry name" value="P22_Cro"/>
    <property type="match status" value="1"/>
</dbReference>
<evidence type="ECO:0008006" key="4">
    <source>
        <dbReference type="Google" id="ProtNLM"/>
    </source>
</evidence>
<dbReference type="AlphaFoldDB" id="A0A437QE30"/>
<reference evidence="2 3" key="1">
    <citation type="submission" date="2019-01" db="EMBL/GenBank/DDBJ databases">
        <authorList>
            <person name="Chen W.-M."/>
        </authorList>
    </citation>
    <scope>NUCLEOTIDE SEQUENCE [LARGE SCALE GENOMIC DNA]</scope>
    <source>
        <strain evidence="2 3">HPM-16</strain>
    </source>
</reference>
<proteinExistence type="predicted"/>
<dbReference type="Proteomes" id="UP000282818">
    <property type="component" value="Unassembled WGS sequence"/>
</dbReference>
<dbReference type="RefSeq" id="WP_127692857.1">
    <property type="nucleotide sequence ID" value="NZ_SACQ01000001.1"/>
</dbReference>
<organism evidence="2 3">
    <name type="scientific">Neptunomonas marina</name>
    <dbReference type="NCBI Taxonomy" id="1815562"/>
    <lineage>
        <taxon>Bacteria</taxon>
        <taxon>Pseudomonadati</taxon>
        <taxon>Pseudomonadota</taxon>
        <taxon>Gammaproteobacteria</taxon>
        <taxon>Oceanospirillales</taxon>
        <taxon>Oceanospirillaceae</taxon>
        <taxon>Neptunomonas</taxon>
    </lineage>
</organism>
<protein>
    <recommendedName>
        <fullName evidence="4">DNA-binding protein</fullName>
    </recommendedName>
</protein>
<evidence type="ECO:0000313" key="2">
    <source>
        <dbReference type="EMBL" id="RVU32689.1"/>
    </source>
</evidence>
<dbReference type="EMBL" id="SACQ01000001">
    <property type="protein sequence ID" value="RVU32689.1"/>
    <property type="molecule type" value="Genomic_DNA"/>
</dbReference>
<evidence type="ECO:0000256" key="1">
    <source>
        <dbReference type="SAM" id="MobiDB-lite"/>
    </source>
</evidence>
<keyword evidence="3" id="KW-1185">Reference proteome</keyword>
<comment type="caution">
    <text evidence="2">The sequence shown here is derived from an EMBL/GenBank/DDBJ whole genome shotgun (WGS) entry which is preliminary data.</text>
</comment>
<dbReference type="InterPro" id="IPR010982">
    <property type="entry name" value="Lambda_DNA-bd_dom_sf"/>
</dbReference>
<gene>
    <name evidence="2" type="ORF">EOE65_03275</name>
</gene>
<sequence>MTPEEAIEYFKTYEKAAGAMGLSRPSMSYYVRKGGLPYTKQCELEKATSGKLKARREDDPENPFYKPKSAA</sequence>
<dbReference type="Gene3D" id="1.10.260.40">
    <property type="entry name" value="lambda repressor-like DNA-binding domains"/>
    <property type="match status" value="1"/>
</dbReference>
<dbReference type="GO" id="GO:0003677">
    <property type="term" value="F:DNA binding"/>
    <property type="evidence" value="ECO:0007669"/>
    <property type="project" value="InterPro"/>
</dbReference>
<evidence type="ECO:0000313" key="3">
    <source>
        <dbReference type="Proteomes" id="UP000282818"/>
    </source>
</evidence>
<feature type="region of interest" description="Disordered" evidence="1">
    <location>
        <begin position="48"/>
        <end position="71"/>
    </location>
</feature>